<dbReference type="Proteomes" id="UP000275356">
    <property type="component" value="Unassembled WGS sequence"/>
</dbReference>
<accession>A0A3N2D9P9</accession>
<comment type="caution">
    <text evidence="3">The sequence shown here is derived from an EMBL/GenBank/DDBJ whole genome shotgun (WGS) entry which is preliminary data.</text>
</comment>
<reference evidence="3 4" key="1">
    <citation type="submission" date="2018-11" db="EMBL/GenBank/DDBJ databases">
        <title>Sequencing the genomes of 1000 actinobacteria strains.</title>
        <authorList>
            <person name="Klenk H.-P."/>
        </authorList>
    </citation>
    <scope>NUCLEOTIDE SEQUENCE [LARGE SCALE GENOMIC DNA]</scope>
    <source>
        <strain evidence="3 4">DSM 13521</strain>
    </source>
</reference>
<protein>
    <submittedName>
        <fullName evidence="3">Uncharacterized protein</fullName>
    </submittedName>
</protein>
<keyword evidence="2" id="KW-0472">Membrane</keyword>
<keyword evidence="2" id="KW-1133">Transmembrane helix</keyword>
<evidence type="ECO:0000313" key="4">
    <source>
        <dbReference type="Proteomes" id="UP000275356"/>
    </source>
</evidence>
<organism evidence="3 4">
    <name type="scientific">Salana multivorans</name>
    <dbReference type="NCBI Taxonomy" id="120377"/>
    <lineage>
        <taxon>Bacteria</taxon>
        <taxon>Bacillati</taxon>
        <taxon>Actinomycetota</taxon>
        <taxon>Actinomycetes</taxon>
        <taxon>Micrococcales</taxon>
        <taxon>Beutenbergiaceae</taxon>
        <taxon>Salana</taxon>
    </lineage>
</organism>
<dbReference type="OrthoDB" id="5068709at2"/>
<evidence type="ECO:0000256" key="2">
    <source>
        <dbReference type="SAM" id="Phobius"/>
    </source>
</evidence>
<feature type="region of interest" description="Disordered" evidence="1">
    <location>
        <begin position="55"/>
        <end position="75"/>
    </location>
</feature>
<keyword evidence="2" id="KW-0812">Transmembrane</keyword>
<dbReference type="AlphaFoldDB" id="A0A3N2D9P9"/>
<dbReference type="EMBL" id="RKHQ01000001">
    <property type="protein sequence ID" value="ROR96499.1"/>
    <property type="molecule type" value="Genomic_DNA"/>
</dbReference>
<evidence type="ECO:0000313" key="3">
    <source>
        <dbReference type="EMBL" id="ROR96499.1"/>
    </source>
</evidence>
<gene>
    <name evidence="3" type="ORF">EDD28_1084</name>
</gene>
<name>A0A3N2D9P9_9MICO</name>
<feature type="compositionally biased region" description="Polar residues" evidence="1">
    <location>
        <begin position="141"/>
        <end position="152"/>
    </location>
</feature>
<proteinExistence type="predicted"/>
<evidence type="ECO:0000256" key="1">
    <source>
        <dbReference type="SAM" id="MobiDB-lite"/>
    </source>
</evidence>
<feature type="region of interest" description="Disordered" evidence="1">
    <location>
        <begin position="139"/>
        <end position="180"/>
    </location>
</feature>
<feature type="transmembrane region" description="Helical" evidence="2">
    <location>
        <begin position="107"/>
        <end position="128"/>
    </location>
</feature>
<dbReference type="RefSeq" id="WP_123738669.1">
    <property type="nucleotide sequence ID" value="NZ_RKHQ01000001.1"/>
</dbReference>
<keyword evidence="4" id="KW-1185">Reference proteome</keyword>
<sequence>MTPEQAAAHARQWEALAAARTGEERARAITEAQGWWREHARLSAAAGRVPAGYAAPAPQRVPSQQPLGVTPYAGPPSGPVPYGAPAYGGATPYPAGPPQRRRTSGCLVALIVTLVVGVATMLVIGLVVTSLNRVVEAGPTTAPTVYPSPTQVAPSPTAPTDPPTTAEPTPEPTTAPPMTDEEMFLGGYWELPLPDPVPLSSPLPRFSDTYADATEWFAGHGIPEITAVATDDPTLNCGFGYANSDTFVHAGCYQTNHRDIVFVWWNEDSTFAQREFLVAHEYSHWYQWHEHFDVMNAARLQGFFTDSQAWRDAMESDATCRVLSWGGYDATVAAESSTPCTTDGWYEGWLIDAAVALGVQL</sequence>